<dbReference type="AlphaFoldDB" id="A0A557REK0"/>
<dbReference type="Pfam" id="PF11740">
    <property type="entry name" value="KfrA_N"/>
    <property type="match status" value="1"/>
</dbReference>
<feature type="domain" description="KfrA N-terminal DNA-binding" evidence="1">
    <location>
        <begin position="8"/>
        <end position="48"/>
    </location>
</feature>
<organism evidence="2 3">
    <name type="scientific">Denitromonas halophila</name>
    <dbReference type="NCBI Taxonomy" id="1629404"/>
    <lineage>
        <taxon>Bacteria</taxon>
        <taxon>Pseudomonadati</taxon>
        <taxon>Pseudomonadota</taxon>
        <taxon>Betaproteobacteria</taxon>
        <taxon>Rhodocyclales</taxon>
        <taxon>Zoogloeaceae</taxon>
        <taxon>Denitromonas</taxon>
    </lineage>
</organism>
<name>A0A557REK0_9RHOO</name>
<comment type="caution">
    <text evidence="2">The sequence shown here is derived from an EMBL/GenBank/DDBJ whole genome shotgun (WGS) entry which is preliminary data.</text>
</comment>
<gene>
    <name evidence="2" type="ORF">FHP89_14015</name>
</gene>
<proteinExistence type="predicted"/>
<evidence type="ECO:0000259" key="1">
    <source>
        <dbReference type="Pfam" id="PF11740"/>
    </source>
</evidence>
<protein>
    <recommendedName>
        <fullName evidence="1">KfrA N-terminal DNA-binding domain-containing protein</fullName>
    </recommendedName>
</protein>
<evidence type="ECO:0000313" key="2">
    <source>
        <dbReference type="EMBL" id="TVO75459.1"/>
    </source>
</evidence>
<dbReference type="EMBL" id="VMNI01000013">
    <property type="protein sequence ID" value="TVO75459.1"/>
    <property type="molecule type" value="Genomic_DNA"/>
</dbReference>
<dbReference type="InterPro" id="IPR021104">
    <property type="entry name" value="KfrA_DNA-bd_N"/>
</dbReference>
<reference evidence="2 3" key="1">
    <citation type="submission" date="2019-07" db="EMBL/GenBank/DDBJ databases">
        <title>The pathways for chlorine oxyanion respiration interact through the shared metabolite chlorate.</title>
        <authorList>
            <person name="Barnum T.P."/>
            <person name="Cheng Y."/>
            <person name="Hill K.A."/>
            <person name="Lucas L.N."/>
            <person name="Carlson H.K."/>
            <person name="Coates J.D."/>
        </authorList>
    </citation>
    <scope>NUCLEOTIDE SEQUENCE [LARGE SCALE GENOMIC DNA]</scope>
    <source>
        <strain evidence="2 3">SFB-1</strain>
    </source>
</reference>
<dbReference type="Proteomes" id="UP000318349">
    <property type="component" value="Unassembled WGS sequence"/>
</dbReference>
<evidence type="ECO:0000313" key="3">
    <source>
        <dbReference type="Proteomes" id="UP000318349"/>
    </source>
</evidence>
<accession>A0A557REK0</accession>
<sequence>MTKRKVTESSILLAAIHLLEGGEPISVRRIRKTLGEGSHETINKTLQSEAFREVVRVFVAQRRRIRELENQVDAIQSASVISEECPA</sequence>